<dbReference type="GO" id="GO:0008705">
    <property type="term" value="F:methionine synthase activity"/>
    <property type="evidence" value="ECO:0007669"/>
    <property type="project" value="TreeGrafter"/>
</dbReference>
<keyword evidence="7 10" id="KW-0560">Oxidoreductase</keyword>
<keyword evidence="8" id="KW-0479">Metal-binding</keyword>
<keyword evidence="5 8" id="KW-0808">Transferase</keyword>
<dbReference type="Proteomes" id="UP000319829">
    <property type="component" value="Unassembled WGS sequence"/>
</dbReference>
<dbReference type="PANTHER" id="PTHR45833:SF2">
    <property type="entry name" value="BIFUNCTIONAL HOMOCYSTEINE S-METHYLTRANSFERASE_5,10-METHYLENETETRAHYDROFOLATE REDUCTASE"/>
    <property type="match status" value="1"/>
</dbReference>
<keyword evidence="3 8" id="KW-0489">Methyltransferase</keyword>
<protein>
    <submittedName>
        <fullName evidence="10">Bifunctional homocysteine S-methyltransferase/methylenetetrahydrofolate reductase</fullName>
        <ecNumber evidence="10">1.5.1.20</ecNumber>
        <ecNumber evidence="10">2.1.1.10</ecNumber>
    </submittedName>
</protein>
<keyword evidence="4" id="KW-0285">Flavoprotein</keyword>
<organism evidence="10 11">
    <name type="scientific">Eiseniibacteriota bacterium</name>
    <dbReference type="NCBI Taxonomy" id="2212470"/>
    <lineage>
        <taxon>Bacteria</taxon>
        <taxon>Candidatus Eiseniibacteriota</taxon>
    </lineage>
</organism>
<dbReference type="Pfam" id="PF02219">
    <property type="entry name" value="MTHFR"/>
    <property type="match status" value="1"/>
</dbReference>
<dbReference type="UniPathway" id="UPA00193"/>
<feature type="binding site" evidence="8">
    <location>
        <position position="276"/>
    </location>
    <ligand>
        <name>Zn(2+)</name>
        <dbReference type="ChEBI" id="CHEBI:29105"/>
    </ligand>
</feature>
<comment type="cofactor">
    <cofactor evidence="1">
        <name>FAD</name>
        <dbReference type="ChEBI" id="CHEBI:57692"/>
    </cofactor>
</comment>
<gene>
    <name evidence="10" type="ORF">E6K74_08145</name>
</gene>
<evidence type="ECO:0000259" key="9">
    <source>
        <dbReference type="PROSITE" id="PS50970"/>
    </source>
</evidence>
<dbReference type="GO" id="GO:0035999">
    <property type="term" value="P:tetrahydrofolate interconversion"/>
    <property type="evidence" value="ECO:0007669"/>
    <property type="project" value="UniProtKB-UniPathway"/>
</dbReference>
<evidence type="ECO:0000256" key="7">
    <source>
        <dbReference type="ARBA" id="ARBA00023002"/>
    </source>
</evidence>
<evidence type="ECO:0000256" key="4">
    <source>
        <dbReference type="ARBA" id="ARBA00022630"/>
    </source>
</evidence>
<reference evidence="10 11" key="1">
    <citation type="journal article" date="2019" name="Nat. Microbiol.">
        <title>Mediterranean grassland soil C-N compound turnover is dependent on rainfall and depth, and is mediated by genomically divergent microorganisms.</title>
        <authorList>
            <person name="Diamond S."/>
            <person name="Andeer P.F."/>
            <person name="Li Z."/>
            <person name="Crits-Christoph A."/>
            <person name="Burstein D."/>
            <person name="Anantharaman K."/>
            <person name="Lane K.R."/>
            <person name="Thomas B.C."/>
            <person name="Pan C."/>
            <person name="Northen T.R."/>
            <person name="Banfield J.F."/>
        </authorList>
    </citation>
    <scope>NUCLEOTIDE SEQUENCE [LARGE SCALE GENOMIC DNA]</scope>
    <source>
        <strain evidence="10">WS_4</strain>
    </source>
</reference>
<dbReference type="GO" id="GO:0046872">
    <property type="term" value="F:metal ion binding"/>
    <property type="evidence" value="ECO:0007669"/>
    <property type="project" value="UniProtKB-KW"/>
</dbReference>
<dbReference type="InterPro" id="IPR003726">
    <property type="entry name" value="HCY_dom"/>
</dbReference>
<dbReference type="EC" id="2.1.1.10" evidence="10"/>
<evidence type="ECO:0000256" key="5">
    <source>
        <dbReference type="ARBA" id="ARBA00022679"/>
    </source>
</evidence>
<dbReference type="GO" id="GO:0005829">
    <property type="term" value="C:cytosol"/>
    <property type="evidence" value="ECO:0007669"/>
    <property type="project" value="TreeGrafter"/>
</dbReference>
<evidence type="ECO:0000256" key="3">
    <source>
        <dbReference type="ARBA" id="ARBA00022603"/>
    </source>
</evidence>
<dbReference type="Gene3D" id="3.20.20.330">
    <property type="entry name" value="Homocysteine-binding-like domain"/>
    <property type="match status" value="1"/>
</dbReference>
<dbReference type="EC" id="1.5.1.20" evidence="10"/>
<dbReference type="InterPro" id="IPR003171">
    <property type="entry name" value="Mehydrof_redctse-like"/>
</dbReference>
<evidence type="ECO:0000313" key="11">
    <source>
        <dbReference type="Proteomes" id="UP000319829"/>
    </source>
</evidence>
<dbReference type="InterPro" id="IPR050554">
    <property type="entry name" value="Met_Synthase/Corrinoid"/>
</dbReference>
<feature type="domain" description="Hcy-binding" evidence="9">
    <location>
        <begin position="2"/>
        <end position="290"/>
    </location>
</feature>
<comment type="pathway">
    <text evidence="2">One-carbon metabolism; tetrahydrofolate interconversion.</text>
</comment>
<dbReference type="CDD" id="cd00537">
    <property type="entry name" value="MTHFR"/>
    <property type="match status" value="1"/>
</dbReference>
<dbReference type="SUPFAM" id="SSF51730">
    <property type="entry name" value="FAD-linked oxidoreductase"/>
    <property type="match status" value="1"/>
</dbReference>
<dbReference type="Gene3D" id="3.20.20.220">
    <property type="match status" value="1"/>
</dbReference>
<dbReference type="InterPro" id="IPR036589">
    <property type="entry name" value="HCY_dom_sf"/>
</dbReference>
<comment type="caution">
    <text evidence="10">The sequence shown here is derived from an EMBL/GenBank/DDBJ whole genome shotgun (WGS) entry which is preliminary data.</text>
</comment>
<keyword evidence="6" id="KW-0274">FAD</keyword>
<dbReference type="EMBL" id="VBOU01000079">
    <property type="protein sequence ID" value="TMQ53886.1"/>
    <property type="molecule type" value="Genomic_DNA"/>
</dbReference>
<sequence length="635" mass="68446">MKNPFLKRLEEGVVLADGAMGTLLYERGIPFDRSFDLLNLQEPALVQSIHRDYIRAGAELIETNTFGASRIRLATHGSGDDARRVNRAGAQLARNAREEIGEVVFVAGAIGPLGKPVAPLGTIPKEEALAAYIEQVEGLVEGGVDLLIIETQTDLEEMKLAIQAVRRVTDLPLVAEMTFTEDGRTLYGAYPEDVVRVTQSLGVNVLGANCSVGPQRLLEIVQRLTRRTELPISVMPNAGLPQFANGRFLYLASPDYFADYAIRLKAAGARLIGGCCGTTPAHIRRMREALARPGTGAAEAAALDGASAPPPVPPAPQIVVEEPAAGDPASRSLLARKLANHEFVVSVEVDPPRGARPKKMIEGAQFLKSSGVDVINVADSPMARVRMSSLALASMIYQQVGVETILHFTCRDRNLMGIQSDLMGAHALGIRNILALTGDPPRAGDYPNATAVFDVDSVGLIRILRQLNAGTDLAGNSIGEPTRFLIGCAVNPASEDIEAELKRFQQKMDAGAEFTMTQPLYELEPLTRFLEAFGKKRVPVLLGLLPLQSHRHAEFLHNEVPGINIPEHAREAMRNAGEKGIEVGVEMCRALLLKAKDLVEGAYLMPSFGRYEVVARVAEVVRTAPKRAPKAASPA</sequence>
<evidence type="ECO:0000256" key="8">
    <source>
        <dbReference type="PROSITE-ProRule" id="PRU00333"/>
    </source>
</evidence>
<evidence type="ECO:0000256" key="6">
    <source>
        <dbReference type="ARBA" id="ARBA00022827"/>
    </source>
</evidence>
<feature type="binding site" evidence="8">
    <location>
        <position position="275"/>
    </location>
    <ligand>
        <name>Zn(2+)</name>
        <dbReference type="ChEBI" id="CHEBI:29105"/>
    </ligand>
</feature>
<dbReference type="GO" id="GO:0032259">
    <property type="term" value="P:methylation"/>
    <property type="evidence" value="ECO:0007669"/>
    <property type="project" value="UniProtKB-KW"/>
</dbReference>
<evidence type="ECO:0000256" key="1">
    <source>
        <dbReference type="ARBA" id="ARBA00001974"/>
    </source>
</evidence>
<dbReference type="PANTHER" id="PTHR45833">
    <property type="entry name" value="METHIONINE SYNTHASE"/>
    <property type="match status" value="1"/>
</dbReference>
<name>A0A538SR96_UNCEI</name>
<dbReference type="AlphaFoldDB" id="A0A538SR96"/>
<comment type="cofactor">
    <cofactor evidence="8">
        <name>Zn(2+)</name>
        <dbReference type="ChEBI" id="CHEBI:29105"/>
    </cofactor>
</comment>
<keyword evidence="8" id="KW-0862">Zinc</keyword>
<evidence type="ECO:0000313" key="10">
    <source>
        <dbReference type="EMBL" id="TMQ53886.1"/>
    </source>
</evidence>
<dbReference type="InterPro" id="IPR029041">
    <property type="entry name" value="FAD-linked_oxidoreductase-like"/>
</dbReference>
<proteinExistence type="predicted"/>
<dbReference type="GO" id="GO:0004489">
    <property type="term" value="F:methylenetetrahydrofolate reductase [NAD(P)H] activity"/>
    <property type="evidence" value="ECO:0007669"/>
    <property type="project" value="UniProtKB-EC"/>
</dbReference>
<dbReference type="NCBIfam" id="NF006396">
    <property type="entry name" value="PRK08645.1"/>
    <property type="match status" value="1"/>
</dbReference>
<dbReference type="SUPFAM" id="SSF82282">
    <property type="entry name" value="Homocysteine S-methyltransferase"/>
    <property type="match status" value="1"/>
</dbReference>
<evidence type="ECO:0000256" key="2">
    <source>
        <dbReference type="ARBA" id="ARBA00004777"/>
    </source>
</evidence>
<dbReference type="PROSITE" id="PS50970">
    <property type="entry name" value="HCY"/>
    <property type="match status" value="1"/>
</dbReference>
<dbReference type="Pfam" id="PF02574">
    <property type="entry name" value="S-methyl_trans"/>
    <property type="match status" value="1"/>
</dbReference>
<feature type="binding site" evidence="8">
    <location>
        <position position="210"/>
    </location>
    <ligand>
        <name>Zn(2+)</name>
        <dbReference type="ChEBI" id="CHEBI:29105"/>
    </ligand>
</feature>
<accession>A0A538SR96</accession>